<gene>
    <name evidence="1" type="ORF">DK847_13155</name>
</gene>
<accession>A0A2W2C7I6</accession>
<name>A0A2W2C7I6_9HYPH</name>
<organism evidence="1 2">
    <name type="scientific">Aestuariivirga litoralis</name>
    <dbReference type="NCBI Taxonomy" id="2650924"/>
    <lineage>
        <taxon>Bacteria</taxon>
        <taxon>Pseudomonadati</taxon>
        <taxon>Pseudomonadota</taxon>
        <taxon>Alphaproteobacteria</taxon>
        <taxon>Hyphomicrobiales</taxon>
        <taxon>Aestuariivirgaceae</taxon>
        <taxon>Aestuariivirga</taxon>
    </lineage>
</organism>
<sequence>MVRNLAMRFAEIVHKVGRRIHIGCIMAAGQDWVEVSLPKATSVESGARVRFMPADAYHEVAVSWRTDDRVGFTYVEGGPPEEQFAGFAGLTDPRPAFLKMPRS</sequence>
<dbReference type="EMBL" id="QKVK01000006">
    <property type="protein sequence ID" value="PZF76153.1"/>
    <property type="molecule type" value="Genomic_DNA"/>
</dbReference>
<proteinExistence type="predicted"/>
<dbReference type="AlphaFoldDB" id="A0A2W2C7I6"/>
<evidence type="ECO:0000313" key="1">
    <source>
        <dbReference type="EMBL" id="PZF76153.1"/>
    </source>
</evidence>
<reference evidence="2" key="1">
    <citation type="submission" date="2018-06" db="EMBL/GenBank/DDBJ databases">
        <title>Aestuariibacter litoralis strain KCTC 52945T.</title>
        <authorList>
            <person name="Li X."/>
            <person name="Salam N."/>
            <person name="Li J.-L."/>
            <person name="Chen Y.-M."/>
            <person name="Yang Z.-W."/>
            <person name="Zhang L.-Y."/>
            <person name="Han M.-X."/>
            <person name="Xiao M."/>
            <person name="Li W.-J."/>
        </authorList>
    </citation>
    <scope>NUCLEOTIDE SEQUENCE [LARGE SCALE GENOMIC DNA]</scope>
    <source>
        <strain evidence="2">KCTC 52945</strain>
    </source>
</reference>
<comment type="caution">
    <text evidence="1">The sequence shown here is derived from an EMBL/GenBank/DDBJ whole genome shotgun (WGS) entry which is preliminary data.</text>
</comment>
<evidence type="ECO:0008006" key="3">
    <source>
        <dbReference type="Google" id="ProtNLM"/>
    </source>
</evidence>
<evidence type="ECO:0000313" key="2">
    <source>
        <dbReference type="Proteomes" id="UP000248795"/>
    </source>
</evidence>
<protein>
    <recommendedName>
        <fullName evidence="3">PilZ domain-containing protein</fullName>
    </recommendedName>
</protein>
<dbReference type="Proteomes" id="UP000248795">
    <property type="component" value="Unassembled WGS sequence"/>
</dbReference>
<keyword evidence="2" id="KW-1185">Reference proteome</keyword>